<reference evidence="9" key="3">
    <citation type="submission" date="2025-04" db="UniProtKB">
        <authorList>
            <consortium name="RefSeq"/>
        </authorList>
    </citation>
    <scope>IDENTIFICATION</scope>
    <source>
        <strain evidence="9">CBS 781.70</strain>
    </source>
</reference>
<evidence type="ECO:0000256" key="5">
    <source>
        <dbReference type="ARBA" id="ARBA00023242"/>
    </source>
</evidence>
<feature type="compositionally biased region" description="Acidic residues" evidence="6">
    <location>
        <begin position="209"/>
        <end position="227"/>
    </location>
</feature>
<evidence type="ECO:0000313" key="7">
    <source>
        <dbReference type="EMBL" id="KAF1811323.1"/>
    </source>
</evidence>
<dbReference type="PANTHER" id="PTHR21964">
    <property type="entry name" value="BREAST CANCER METASTASIS-SUPPRESSOR 1"/>
    <property type="match status" value="1"/>
</dbReference>
<evidence type="ECO:0000313" key="9">
    <source>
        <dbReference type="RefSeq" id="XP_033532954.1"/>
    </source>
</evidence>
<keyword evidence="4" id="KW-0804">Transcription</keyword>
<dbReference type="InterPro" id="IPR013907">
    <property type="entry name" value="Sds3"/>
</dbReference>
<dbReference type="AlphaFoldDB" id="A0A6G1FZV4"/>
<dbReference type="Proteomes" id="UP000504638">
    <property type="component" value="Unplaced"/>
</dbReference>
<reference evidence="9" key="2">
    <citation type="submission" date="2020-04" db="EMBL/GenBank/DDBJ databases">
        <authorList>
            <consortium name="NCBI Genome Project"/>
        </authorList>
    </citation>
    <scope>NUCLEOTIDE SEQUENCE</scope>
    <source>
        <strain evidence="9">CBS 781.70</strain>
    </source>
</reference>
<name>A0A6G1FZV4_9PEZI</name>
<evidence type="ECO:0000256" key="2">
    <source>
        <dbReference type="ARBA" id="ARBA00022491"/>
    </source>
</evidence>
<dbReference type="RefSeq" id="XP_033532954.1">
    <property type="nucleotide sequence ID" value="XM_033683175.1"/>
</dbReference>
<evidence type="ECO:0000256" key="6">
    <source>
        <dbReference type="SAM" id="MobiDB-lite"/>
    </source>
</evidence>
<protein>
    <recommendedName>
        <fullName evidence="10">Transcriptional regulatory protein DEP1</fullName>
    </recommendedName>
</protein>
<dbReference type="EMBL" id="ML975162">
    <property type="protein sequence ID" value="KAF1811323.1"/>
    <property type="molecule type" value="Genomic_DNA"/>
</dbReference>
<dbReference type="SMART" id="SM01401">
    <property type="entry name" value="Sds3"/>
    <property type="match status" value="1"/>
</dbReference>
<feature type="compositionally biased region" description="Acidic residues" evidence="6">
    <location>
        <begin position="97"/>
        <end position="111"/>
    </location>
</feature>
<feature type="compositionally biased region" description="Basic and acidic residues" evidence="6">
    <location>
        <begin position="118"/>
        <end position="136"/>
    </location>
</feature>
<keyword evidence="8" id="KW-1185">Reference proteome</keyword>
<evidence type="ECO:0000313" key="8">
    <source>
        <dbReference type="Proteomes" id="UP000504638"/>
    </source>
</evidence>
<feature type="compositionally biased region" description="Low complexity" evidence="6">
    <location>
        <begin position="199"/>
        <end position="208"/>
    </location>
</feature>
<dbReference type="GeneID" id="54423745"/>
<gene>
    <name evidence="7 9" type="ORF">P152DRAFT_69456</name>
</gene>
<feature type="compositionally biased region" description="Acidic residues" evidence="6">
    <location>
        <begin position="170"/>
        <end position="198"/>
    </location>
</feature>
<dbReference type="GO" id="GO:0005654">
    <property type="term" value="C:nucleoplasm"/>
    <property type="evidence" value="ECO:0007669"/>
    <property type="project" value="UniProtKB-ARBA"/>
</dbReference>
<accession>A0A6G1FZV4</accession>
<keyword evidence="2" id="KW-0678">Repressor</keyword>
<organism evidence="7">
    <name type="scientific">Eremomyces bilateralis CBS 781.70</name>
    <dbReference type="NCBI Taxonomy" id="1392243"/>
    <lineage>
        <taxon>Eukaryota</taxon>
        <taxon>Fungi</taxon>
        <taxon>Dikarya</taxon>
        <taxon>Ascomycota</taxon>
        <taxon>Pezizomycotina</taxon>
        <taxon>Dothideomycetes</taxon>
        <taxon>Dothideomycetes incertae sedis</taxon>
        <taxon>Eremomycetales</taxon>
        <taxon>Eremomycetaceae</taxon>
        <taxon>Eremomyces</taxon>
    </lineage>
</organism>
<sequence>MASQEQPGLADLKSAAVDTSPEQWESMDDDRSSSLSEPEDPTEERDIVVPDEVEEESASDAENDTEAETERLDISPQKWLKVQVEEVDEDKAKEDAEAQIDEMEQDQEDVDAASTGTHTREPTPDILKATEPETMPRKRKRAAGLTDPLMTGEDPDEPAAKRSHSSQEESIADPEEEREPEEPDPDENVDEEIAEQLVEELAAQAQPELEPEVEVEEKEDAVIEQEEPEKPSRALRFRKGKRKGKKVKDPELDRASGTPRLGPVEGEDVVEEEADEEDPNAIQEEEALTKRKFALDMLGEVERQFIAFKERHLNEQINHINKELELLNEPDCQHSEYLAMLQCIDERRTNKVQHEHIHKRYRMQTLRIKVVGERSQLQSQLLQDLRVAREKALEDGYKYFHALQRDRRRFGADDTNYMHMFPTKRSTQVEQQTAYNLEVSILSGIAKHVGFPAAPDMKGLDDAEIESDLQAMKVC</sequence>
<feature type="region of interest" description="Disordered" evidence="6">
    <location>
        <begin position="1"/>
        <end position="281"/>
    </location>
</feature>
<keyword evidence="5" id="KW-0539">Nucleus</keyword>
<feature type="compositionally biased region" description="Acidic residues" evidence="6">
    <location>
        <begin position="265"/>
        <end position="281"/>
    </location>
</feature>
<dbReference type="Pfam" id="PF08598">
    <property type="entry name" value="Sds3"/>
    <property type="match status" value="1"/>
</dbReference>
<dbReference type="OrthoDB" id="20886at2759"/>
<proteinExistence type="predicted"/>
<comment type="subcellular location">
    <subcellularLocation>
        <location evidence="1">Nucleus</location>
    </subcellularLocation>
</comment>
<feature type="compositionally biased region" description="Basic residues" evidence="6">
    <location>
        <begin position="233"/>
        <end position="246"/>
    </location>
</feature>
<keyword evidence="3" id="KW-0805">Transcription regulation</keyword>
<evidence type="ECO:0000256" key="3">
    <source>
        <dbReference type="ARBA" id="ARBA00023015"/>
    </source>
</evidence>
<reference evidence="7 9" key="1">
    <citation type="submission" date="2020-01" db="EMBL/GenBank/DDBJ databases">
        <authorList>
            <consortium name="DOE Joint Genome Institute"/>
            <person name="Haridas S."/>
            <person name="Albert R."/>
            <person name="Binder M."/>
            <person name="Bloem J."/>
            <person name="Labutti K."/>
            <person name="Salamov A."/>
            <person name="Andreopoulos B."/>
            <person name="Baker S.E."/>
            <person name="Barry K."/>
            <person name="Bills G."/>
            <person name="Bluhm B.H."/>
            <person name="Cannon C."/>
            <person name="Castanera R."/>
            <person name="Culley D.E."/>
            <person name="Daum C."/>
            <person name="Ezra D."/>
            <person name="Gonzalez J.B."/>
            <person name="Henrissat B."/>
            <person name="Kuo A."/>
            <person name="Liang C."/>
            <person name="Lipzen A."/>
            <person name="Lutzoni F."/>
            <person name="Magnuson J."/>
            <person name="Mondo S."/>
            <person name="Nolan M."/>
            <person name="Ohm R."/>
            <person name="Pangilinan J."/>
            <person name="Park H.-J."/>
            <person name="Ramirez L."/>
            <person name="Alfaro M."/>
            <person name="Sun H."/>
            <person name="Tritt A."/>
            <person name="Yoshinaga Y."/>
            <person name="Zwiers L.-H."/>
            <person name="Turgeon B.G."/>
            <person name="Goodwin S.B."/>
            <person name="Spatafora J.W."/>
            <person name="Crous P.W."/>
            <person name="Grigoriev I.V."/>
        </authorList>
    </citation>
    <scope>NUCLEOTIDE SEQUENCE</scope>
    <source>
        <strain evidence="7 9">CBS 781.70</strain>
    </source>
</reference>
<feature type="compositionally biased region" description="Acidic residues" evidence="6">
    <location>
        <begin position="37"/>
        <end position="67"/>
    </location>
</feature>
<evidence type="ECO:0000256" key="4">
    <source>
        <dbReference type="ARBA" id="ARBA00023163"/>
    </source>
</evidence>
<evidence type="ECO:0000256" key="1">
    <source>
        <dbReference type="ARBA" id="ARBA00004123"/>
    </source>
</evidence>
<evidence type="ECO:0008006" key="10">
    <source>
        <dbReference type="Google" id="ProtNLM"/>
    </source>
</evidence>
<dbReference type="GO" id="GO:0010468">
    <property type="term" value="P:regulation of gene expression"/>
    <property type="evidence" value="ECO:0007669"/>
    <property type="project" value="UniProtKB-ARBA"/>
</dbReference>